<comment type="caution">
    <text evidence="3">The sequence shown here is derived from an EMBL/GenBank/DDBJ whole genome shotgun (WGS) entry which is preliminary data.</text>
</comment>
<accession>A0ABT1G8E6</accession>
<dbReference type="Gene3D" id="3.30.70.1060">
    <property type="entry name" value="Dimeric alpha+beta barrel"/>
    <property type="match status" value="1"/>
</dbReference>
<keyword evidence="4" id="KW-1185">Reference proteome</keyword>
<evidence type="ECO:0000313" key="3">
    <source>
        <dbReference type="EMBL" id="MCP1727577.1"/>
    </source>
</evidence>
<organism evidence="3 4">
    <name type="scientific">Natronospira proteinivora</name>
    <dbReference type="NCBI Taxonomy" id="1807133"/>
    <lineage>
        <taxon>Bacteria</taxon>
        <taxon>Pseudomonadati</taxon>
        <taxon>Pseudomonadota</taxon>
        <taxon>Gammaproteobacteria</taxon>
        <taxon>Natronospirales</taxon>
        <taxon>Natronospiraceae</taxon>
        <taxon>Natronospira</taxon>
    </lineage>
</organism>
<dbReference type="SUPFAM" id="SSF54909">
    <property type="entry name" value="Dimeric alpha+beta barrel"/>
    <property type="match status" value="1"/>
</dbReference>
<dbReference type="InterPro" id="IPR011008">
    <property type="entry name" value="Dimeric_a/b-barrel"/>
</dbReference>
<feature type="domain" description="YCII-related" evidence="2">
    <location>
        <begin position="1"/>
        <end position="105"/>
    </location>
</feature>
<sequence length="127" mass="13929">MKYLCLCYYDQEALNTLEPSQQSEIGAACQPHDVALRDTGKLVLQGSLSLPNTWTHFIPKDGKPQQFNGPYLEGKDQAGAFFLVEAASDEEARQVAAKHAAANYGEHIGFAVEVRACELFESYQGSS</sequence>
<dbReference type="Proteomes" id="UP001523550">
    <property type="component" value="Unassembled WGS sequence"/>
</dbReference>
<dbReference type="Pfam" id="PF03795">
    <property type="entry name" value="YCII"/>
    <property type="match status" value="1"/>
</dbReference>
<evidence type="ECO:0000313" key="4">
    <source>
        <dbReference type="Proteomes" id="UP001523550"/>
    </source>
</evidence>
<dbReference type="EMBL" id="JALJYF010000002">
    <property type="protein sequence ID" value="MCP1727577.1"/>
    <property type="molecule type" value="Genomic_DNA"/>
</dbReference>
<dbReference type="RefSeq" id="WP_253447985.1">
    <property type="nucleotide sequence ID" value="NZ_JALJYF010000002.1"/>
</dbReference>
<name>A0ABT1G8E6_9GAMM</name>
<reference evidence="3 4" key="1">
    <citation type="submission" date="2022-03" db="EMBL/GenBank/DDBJ databases">
        <title>Genomic Encyclopedia of Type Strains, Phase III (KMG-III): the genomes of soil and plant-associated and newly described type strains.</title>
        <authorList>
            <person name="Whitman W."/>
        </authorList>
    </citation>
    <scope>NUCLEOTIDE SEQUENCE [LARGE SCALE GENOMIC DNA]</scope>
    <source>
        <strain evidence="3 4">BSker1</strain>
    </source>
</reference>
<evidence type="ECO:0000259" key="2">
    <source>
        <dbReference type="Pfam" id="PF03795"/>
    </source>
</evidence>
<proteinExistence type="inferred from homology"/>
<protein>
    <recommendedName>
        <fullName evidence="2">YCII-related domain-containing protein</fullName>
    </recommendedName>
</protein>
<gene>
    <name evidence="3" type="ORF">J2T60_001577</name>
</gene>
<comment type="similarity">
    <text evidence="1">Belongs to the YciI family.</text>
</comment>
<evidence type="ECO:0000256" key="1">
    <source>
        <dbReference type="ARBA" id="ARBA00007689"/>
    </source>
</evidence>
<dbReference type="InterPro" id="IPR005545">
    <property type="entry name" value="YCII"/>
</dbReference>